<evidence type="ECO:0000256" key="1">
    <source>
        <dbReference type="SAM" id="MobiDB-lite"/>
    </source>
</evidence>
<organism evidence="4 5">
    <name type="scientific">Deinococcus arenicola</name>
    <dbReference type="NCBI Taxonomy" id="2994950"/>
    <lineage>
        <taxon>Bacteria</taxon>
        <taxon>Thermotogati</taxon>
        <taxon>Deinococcota</taxon>
        <taxon>Deinococci</taxon>
        <taxon>Deinococcales</taxon>
        <taxon>Deinococcaceae</taxon>
        <taxon>Deinococcus</taxon>
    </lineage>
</organism>
<evidence type="ECO:0000256" key="2">
    <source>
        <dbReference type="SAM" id="SignalP"/>
    </source>
</evidence>
<dbReference type="Pfam" id="PF13202">
    <property type="entry name" value="EF-hand_5"/>
    <property type="match status" value="2"/>
</dbReference>
<dbReference type="SUPFAM" id="SSF47473">
    <property type="entry name" value="EF-hand"/>
    <property type="match status" value="1"/>
</dbReference>
<dbReference type="PROSITE" id="PS51257">
    <property type="entry name" value="PROKAR_LIPOPROTEIN"/>
    <property type="match status" value="1"/>
</dbReference>
<accession>A0ABU4DTV7</accession>
<feature type="domain" description="EF-hand" evidence="3">
    <location>
        <begin position="37"/>
        <end position="54"/>
    </location>
</feature>
<gene>
    <name evidence="4" type="ORF">ORD21_11055</name>
</gene>
<evidence type="ECO:0000313" key="4">
    <source>
        <dbReference type="EMBL" id="MDV6375124.1"/>
    </source>
</evidence>
<feature type="chain" id="PRO_5046118478" description="EF-hand domain-containing protein" evidence="2">
    <location>
        <begin position="24"/>
        <end position="145"/>
    </location>
</feature>
<protein>
    <recommendedName>
        <fullName evidence="3">EF-hand domain-containing protein</fullName>
    </recommendedName>
</protein>
<reference evidence="4 5" key="1">
    <citation type="submission" date="2022-11" db="EMBL/GenBank/DDBJ databases">
        <title>Deinococcus ZS9-10, Low Temperature and Draught-tolerating, UV-resistant Bacteria from Continental Antarctica.</title>
        <authorList>
            <person name="Cheng L."/>
        </authorList>
    </citation>
    <scope>NUCLEOTIDE SEQUENCE [LARGE SCALE GENOMIC DNA]</scope>
    <source>
        <strain evidence="4 5">ZS9-10</strain>
    </source>
</reference>
<proteinExistence type="predicted"/>
<dbReference type="EMBL" id="JAPMIV010000019">
    <property type="protein sequence ID" value="MDV6375124.1"/>
    <property type="molecule type" value="Genomic_DNA"/>
</dbReference>
<feature type="region of interest" description="Disordered" evidence="1">
    <location>
        <begin position="80"/>
        <end position="107"/>
    </location>
</feature>
<dbReference type="Gene3D" id="1.10.238.10">
    <property type="entry name" value="EF-hand"/>
    <property type="match status" value="1"/>
</dbReference>
<feature type="domain" description="EF-hand" evidence="3">
    <location>
        <begin position="125"/>
        <end position="140"/>
    </location>
</feature>
<name>A0ABU4DTV7_9DEIO</name>
<keyword evidence="2" id="KW-0732">Signal</keyword>
<dbReference type="PROSITE" id="PS00018">
    <property type="entry name" value="EF_HAND_1"/>
    <property type="match status" value="2"/>
</dbReference>
<dbReference type="RefSeq" id="WP_317640454.1">
    <property type="nucleotide sequence ID" value="NZ_JAPMIV010000019.1"/>
</dbReference>
<evidence type="ECO:0000313" key="5">
    <source>
        <dbReference type="Proteomes" id="UP001276150"/>
    </source>
</evidence>
<dbReference type="InterPro" id="IPR018247">
    <property type="entry name" value="EF_Hand_1_Ca_BS"/>
</dbReference>
<evidence type="ECO:0000259" key="3">
    <source>
        <dbReference type="Pfam" id="PF13202"/>
    </source>
</evidence>
<sequence>MNPGKRYLFAGLTVLLAGCTQPAADSPPSGIEAVYTDFFKEADTDRSGTLEAGEIGASIDRDFAGLDLTHDGVVTIDDIYSKEQAEPPGSTRNPDLSSHLPYDTDSDGRLTAAEHRAHLLKLIGEMDIDGDGLISFTEYRVTRRF</sequence>
<keyword evidence="5" id="KW-1185">Reference proteome</keyword>
<comment type="caution">
    <text evidence="4">The sequence shown here is derived from an EMBL/GenBank/DDBJ whole genome shotgun (WGS) entry which is preliminary data.</text>
</comment>
<dbReference type="InterPro" id="IPR002048">
    <property type="entry name" value="EF_hand_dom"/>
</dbReference>
<dbReference type="InterPro" id="IPR011992">
    <property type="entry name" value="EF-hand-dom_pair"/>
</dbReference>
<dbReference type="Proteomes" id="UP001276150">
    <property type="component" value="Unassembled WGS sequence"/>
</dbReference>
<feature type="signal peptide" evidence="2">
    <location>
        <begin position="1"/>
        <end position="23"/>
    </location>
</feature>